<accession>A0A9P6IYZ0</accession>
<dbReference type="PANTHER" id="PTHR24559:SF444">
    <property type="entry name" value="REVERSE TRANSCRIPTASE DOMAIN-CONTAINING PROTEIN"/>
    <property type="match status" value="1"/>
</dbReference>
<gene>
    <name evidence="1" type="ORF">BGZ65_003986</name>
</gene>
<evidence type="ECO:0000313" key="2">
    <source>
        <dbReference type="Proteomes" id="UP000749646"/>
    </source>
</evidence>
<dbReference type="InterPro" id="IPR043128">
    <property type="entry name" value="Rev_trsase/Diguanyl_cyclase"/>
</dbReference>
<comment type="caution">
    <text evidence="1">The sequence shown here is derived from an EMBL/GenBank/DDBJ whole genome shotgun (WGS) entry which is preliminary data.</text>
</comment>
<dbReference type="PANTHER" id="PTHR24559">
    <property type="entry name" value="TRANSPOSON TY3-I GAG-POL POLYPROTEIN"/>
    <property type="match status" value="1"/>
</dbReference>
<protein>
    <submittedName>
        <fullName evidence="1">Uncharacterized protein</fullName>
    </submittedName>
</protein>
<reference evidence="1" key="1">
    <citation type="journal article" date="2020" name="Fungal Divers.">
        <title>Resolving the Mortierellaceae phylogeny through synthesis of multi-gene phylogenetics and phylogenomics.</title>
        <authorList>
            <person name="Vandepol N."/>
            <person name="Liber J."/>
            <person name="Desiro A."/>
            <person name="Na H."/>
            <person name="Kennedy M."/>
            <person name="Barry K."/>
            <person name="Grigoriev I.V."/>
            <person name="Miller A.N."/>
            <person name="O'Donnell K."/>
            <person name="Stajich J.E."/>
            <person name="Bonito G."/>
        </authorList>
    </citation>
    <scope>NUCLEOTIDE SEQUENCE</scope>
    <source>
        <strain evidence="1">MES-2147</strain>
    </source>
</reference>
<name>A0A9P6IYZ0_9FUNG</name>
<dbReference type="Proteomes" id="UP000749646">
    <property type="component" value="Unassembled WGS sequence"/>
</dbReference>
<dbReference type="AlphaFoldDB" id="A0A9P6IYZ0"/>
<dbReference type="SUPFAM" id="SSF56672">
    <property type="entry name" value="DNA/RNA polymerases"/>
    <property type="match status" value="1"/>
</dbReference>
<dbReference type="InterPro" id="IPR043502">
    <property type="entry name" value="DNA/RNA_pol_sf"/>
</dbReference>
<organism evidence="1 2">
    <name type="scientific">Modicella reniformis</name>
    <dbReference type="NCBI Taxonomy" id="1440133"/>
    <lineage>
        <taxon>Eukaryota</taxon>
        <taxon>Fungi</taxon>
        <taxon>Fungi incertae sedis</taxon>
        <taxon>Mucoromycota</taxon>
        <taxon>Mortierellomycotina</taxon>
        <taxon>Mortierellomycetes</taxon>
        <taxon>Mortierellales</taxon>
        <taxon>Mortierellaceae</taxon>
        <taxon>Modicella</taxon>
    </lineage>
</organism>
<evidence type="ECO:0000313" key="1">
    <source>
        <dbReference type="EMBL" id="KAF9954479.1"/>
    </source>
</evidence>
<dbReference type="InterPro" id="IPR053134">
    <property type="entry name" value="RNA-dir_DNA_polymerase"/>
</dbReference>
<proteinExistence type="predicted"/>
<dbReference type="EMBL" id="JAAAHW010006823">
    <property type="protein sequence ID" value="KAF9954479.1"/>
    <property type="molecule type" value="Genomic_DNA"/>
</dbReference>
<dbReference type="Gene3D" id="3.30.70.270">
    <property type="match status" value="1"/>
</dbReference>
<keyword evidence="2" id="KW-1185">Reference proteome</keyword>
<dbReference type="Gene3D" id="3.10.10.10">
    <property type="entry name" value="HIV Type 1 Reverse Transcriptase, subunit A, domain 1"/>
    <property type="match status" value="1"/>
</dbReference>
<sequence>MELDVDKAVFKSRYGLHEFRVLPFRLTNAPATFMQLMNDVRLYANKSKFIEITGLETVAKAVDKSRKLAEYNFVIRYQNGGTRCTVTKTRLPTAQYYNREHSPKRYFRLSEGHKHQEYTYTTYLQYQEHI</sequence>
<dbReference type="OrthoDB" id="3250101at2759"/>